<comment type="caution">
    <text evidence="1">The sequence shown here is derived from an EMBL/GenBank/DDBJ whole genome shotgun (WGS) entry which is preliminary data.</text>
</comment>
<dbReference type="EMBL" id="PKPP01007701">
    <property type="protein sequence ID" value="PWA52660.1"/>
    <property type="molecule type" value="Genomic_DNA"/>
</dbReference>
<protein>
    <submittedName>
        <fullName evidence="1">Uncharacterized protein</fullName>
    </submittedName>
</protein>
<keyword evidence="2" id="KW-1185">Reference proteome</keyword>
<sequence>MEHKSGDVKRDTVSIASGNNVTTSMGLETGLDSPTYMIDPVTQPRKVLTKMDYAIAHAKKKHKREVVQSLDKVEDAIAYEKRVNTLDIPSFSLGTTRNFQSAIGIENGHRTIIDQRKEIQPSNALTISFCPLLNQMGDGRMRYGKRVITLSERRIRVSDSPGDKNLSTMR</sequence>
<accession>A0A2U1LUI6</accession>
<evidence type="ECO:0000313" key="1">
    <source>
        <dbReference type="EMBL" id="PWA52660.1"/>
    </source>
</evidence>
<dbReference type="AlphaFoldDB" id="A0A2U1LUI6"/>
<dbReference type="Proteomes" id="UP000245207">
    <property type="component" value="Unassembled WGS sequence"/>
</dbReference>
<reference evidence="1 2" key="1">
    <citation type="journal article" date="2018" name="Mol. Plant">
        <title>The genome of Artemisia annua provides insight into the evolution of Asteraceae family and artemisinin biosynthesis.</title>
        <authorList>
            <person name="Shen Q."/>
            <person name="Zhang L."/>
            <person name="Liao Z."/>
            <person name="Wang S."/>
            <person name="Yan T."/>
            <person name="Shi P."/>
            <person name="Liu M."/>
            <person name="Fu X."/>
            <person name="Pan Q."/>
            <person name="Wang Y."/>
            <person name="Lv Z."/>
            <person name="Lu X."/>
            <person name="Zhang F."/>
            <person name="Jiang W."/>
            <person name="Ma Y."/>
            <person name="Chen M."/>
            <person name="Hao X."/>
            <person name="Li L."/>
            <person name="Tang Y."/>
            <person name="Lv G."/>
            <person name="Zhou Y."/>
            <person name="Sun X."/>
            <person name="Brodelius P.E."/>
            <person name="Rose J.K.C."/>
            <person name="Tang K."/>
        </authorList>
    </citation>
    <scope>NUCLEOTIDE SEQUENCE [LARGE SCALE GENOMIC DNA]</scope>
    <source>
        <strain evidence="2">cv. Huhao1</strain>
        <tissue evidence="1">Leaf</tissue>
    </source>
</reference>
<evidence type="ECO:0000313" key="2">
    <source>
        <dbReference type="Proteomes" id="UP000245207"/>
    </source>
</evidence>
<gene>
    <name evidence="1" type="ORF">CTI12_AA452160</name>
</gene>
<organism evidence="1 2">
    <name type="scientific">Artemisia annua</name>
    <name type="common">Sweet wormwood</name>
    <dbReference type="NCBI Taxonomy" id="35608"/>
    <lineage>
        <taxon>Eukaryota</taxon>
        <taxon>Viridiplantae</taxon>
        <taxon>Streptophyta</taxon>
        <taxon>Embryophyta</taxon>
        <taxon>Tracheophyta</taxon>
        <taxon>Spermatophyta</taxon>
        <taxon>Magnoliopsida</taxon>
        <taxon>eudicotyledons</taxon>
        <taxon>Gunneridae</taxon>
        <taxon>Pentapetalae</taxon>
        <taxon>asterids</taxon>
        <taxon>campanulids</taxon>
        <taxon>Asterales</taxon>
        <taxon>Asteraceae</taxon>
        <taxon>Asteroideae</taxon>
        <taxon>Anthemideae</taxon>
        <taxon>Artemisiinae</taxon>
        <taxon>Artemisia</taxon>
    </lineage>
</organism>
<proteinExistence type="predicted"/>
<name>A0A2U1LUI6_ARTAN</name>